<comment type="caution">
    <text evidence="2">The sequence shown here is derived from an EMBL/GenBank/DDBJ whole genome shotgun (WGS) entry which is preliminary data.</text>
</comment>
<keyword evidence="1" id="KW-0472">Membrane</keyword>
<evidence type="ECO:0000313" key="2">
    <source>
        <dbReference type="EMBL" id="KAF0036681.1"/>
    </source>
</evidence>
<reference evidence="2 3" key="1">
    <citation type="submission" date="2019-06" db="EMBL/GenBank/DDBJ databases">
        <title>Draft genomes of female and male turbot (Scophthalmus maximus).</title>
        <authorList>
            <person name="Xu H."/>
            <person name="Xu X.-W."/>
            <person name="Shao C."/>
            <person name="Chen S."/>
        </authorList>
    </citation>
    <scope>NUCLEOTIDE SEQUENCE [LARGE SCALE GENOMIC DNA]</scope>
    <source>
        <strain evidence="2">Ysfricsl-2016a</strain>
        <tissue evidence="2">Blood</tissue>
    </source>
</reference>
<dbReference type="Proteomes" id="UP000438429">
    <property type="component" value="Unassembled WGS sequence"/>
</dbReference>
<dbReference type="AlphaFoldDB" id="A0A6A4T090"/>
<keyword evidence="1" id="KW-1133">Transmembrane helix</keyword>
<proteinExistence type="predicted"/>
<keyword evidence="1" id="KW-0812">Transmembrane</keyword>
<evidence type="ECO:0000256" key="1">
    <source>
        <dbReference type="SAM" id="Phobius"/>
    </source>
</evidence>
<accession>A0A6A4T090</accession>
<feature type="transmembrane region" description="Helical" evidence="1">
    <location>
        <begin position="12"/>
        <end position="32"/>
    </location>
</feature>
<protein>
    <submittedName>
        <fullName evidence="2">Uncharacterized protein</fullName>
    </submittedName>
</protein>
<evidence type="ECO:0000313" key="3">
    <source>
        <dbReference type="Proteomes" id="UP000438429"/>
    </source>
</evidence>
<dbReference type="EMBL" id="VEVO01000010">
    <property type="protein sequence ID" value="KAF0036681.1"/>
    <property type="molecule type" value="Genomic_DNA"/>
</dbReference>
<sequence>MIRTIGIVHLRAYHFLSMMLECLLFFFSSDALRIANVRRRGVVAGGGKKQFKRRANDVSDDPTADRPGTFLPYILAVGQTNVHDCTVKSFAVLFFPDFLTAALCNMMFGKSEPLSQKPIYFFTSDSIMFSRRKLHSSNLC</sequence>
<organism evidence="2 3">
    <name type="scientific">Scophthalmus maximus</name>
    <name type="common">Turbot</name>
    <name type="synonym">Psetta maxima</name>
    <dbReference type="NCBI Taxonomy" id="52904"/>
    <lineage>
        <taxon>Eukaryota</taxon>
        <taxon>Metazoa</taxon>
        <taxon>Chordata</taxon>
        <taxon>Craniata</taxon>
        <taxon>Vertebrata</taxon>
        <taxon>Euteleostomi</taxon>
        <taxon>Actinopterygii</taxon>
        <taxon>Neopterygii</taxon>
        <taxon>Teleostei</taxon>
        <taxon>Neoteleostei</taxon>
        <taxon>Acanthomorphata</taxon>
        <taxon>Carangaria</taxon>
        <taxon>Pleuronectiformes</taxon>
        <taxon>Pleuronectoidei</taxon>
        <taxon>Scophthalmidae</taxon>
        <taxon>Scophthalmus</taxon>
    </lineage>
</organism>
<name>A0A6A4T090_SCOMX</name>
<gene>
    <name evidence="2" type="ORF">F2P81_011993</name>
</gene>